<feature type="domain" description="FF" evidence="5">
    <location>
        <begin position="426"/>
        <end position="486"/>
    </location>
</feature>
<feature type="region of interest" description="Disordered" evidence="3">
    <location>
        <begin position="36"/>
        <end position="57"/>
    </location>
</feature>
<dbReference type="InterPro" id="IPR002713">
    <property type="entry name" value="FF_domain"/>
</dbReference>
<dbReference type="PANTHER" id="PTHR11864">
    <property type="entry name" value="PRE-MRNA-PROCESSING PROTEIN PRP40"/>
    <property type="match status" value="1"/>
</dbReference>
<protein>
    <submittedName>
        <fullName evidence="7">Pre-mRNA-processing factor 40 homolog B</fullName>
    </submittedName>
</protein>
<dbReference type="FunFam" id="1.10.10.440:FF:000003">
    <property type="entry name" value="Pre-mRNA processing factor 40 homolog A"/>
    <property type="match status" value="1"/>
</dbReference>
<dbReference type="InterPro" id="IPR039726">
    <property type="entry name" value="Prp40-like"/>
</dbReference>
<dbReference type="InterPro" id="IPR036517">
    <property type="entry name" value="FF_domain_sf"/>
</dbReference>
<dbReference type="Gene3D" id="1.10.10.440">
    <property type="entry name" value="FF domain"/>
    <property type="match status" value="5"/>
</dbReference>
<accession>A0AAJ7SJ41</accession>
<feature type="domain" description="FF" evidence="5">
    <location>
        <begin position="212"/>
        <end position="266"/>
    </location>
</feature>
<dbReference type="Pfam" id="PF25432">
    <property type="entry name" value="FF_PRPF40A"/>
    <property type="match status" value="1"/>
</dbReference>
<feature type="coiled-coil region" evidence="2">
    <location>
        <begin position="548"/>
        <end position="575"/>
    </location>
</feature>
<dbReference type="PANTHER" id="PTHR11864:SF0">
    <property type="entry name" value="PRP40 PRE-MRNA PROCESSING FACTOR 40 HOMOLOG A (YEAST)"/>
    <property type="match status" value="1"/>
</dbReference>
<dbReference type="GO" id="GO:0071004">
    <property type="term" value="C:U2-type prespliceosome"/>
    <property type="evidence" value="ECO:0007669"/>
    <property type="project" value="TreeGrafter"/>
</dbReference>
<dbReference type="Pfam" id="PF01846">
    <property type="entry name" value="FF"/>
    <property type="match status" value="4"/>
</dbReference>
<feature type="domain" description="FF" evidence="5">
    <location>
        <begin position="279"/>
        <end position="333"/>
    </location>
</feature>
<dbReference type="KEGG" id="goe:100902336"/>
<sequence>MDPNLIANMMPSFSAGVPQFVAFNQTFSQVPPPPVQIPLPEAPTFSPSSNSIDGTQLPSRADNNHQNNVHSDWTQHKSPEGRIYYHNSVTQESSWEKPDEMKTSEELLLSKCPWREYKSESGRLYYYNLTTKESKWTIPDELKEIRALIEEKEKNKLSARLDLPNSASGTPTNNSPVVSAGDQGDEASRNSFPPDEDSQSNLEAPQVEYKDKKEMTEAFRSLLKERNVPSNASWETAVKLISVDPRYTQLKRLPERKQVFNSYKTQRAKEEKEEQRMKIRKAKEDLEQFLLNSKEVYTNMRYKKACEIFINDPTWNAVSDRERKDLFDDILRIVAKRDKIQHRELRKKNMQSLGDILDSMTEVSYKTTWQETQTLLLDNRTFSEDGELLNMDKEDALTKFEEHIRQLEKEHEQEKEREKRIIKRSQRKNREAFQAFLVDLHEKGKLTSMSLWSELYPTIRSDPRFNNMLGQAGSTPLDLFKYFVLELKERLNDEKKIIKAIMREKNFTVEVDTVFEQFVTVISEDKRSATLDAGNVKLTYAHHKDKALARERERVKEEQRKIKRAEAAFRSIIRNLNPPVEYNTLFKDIRPLIEDHPDFHALPVEADRIRVFTEYTTALLEACSHHHGRKKSKKAKHKRSRSSSRSSVSSAGSSESSQRRRRKKKKKFPSRSPSPKKSRYLEASPSPSKRFSPIEEESQKASEKYRHYREATPEEGEVTHRETSEALSEIELENRRQELLAQLHSGTTPDEVSD</sequence>
<proteinExistence type="predicted"/>
<dbReference type="PROSITE" id="PS01159">
    <property type="entry name" value="WW_DOMAIN_1"/>
    <property type="match status" value="1"/>
</dbReference>
<dbReference type="CTD" id="33513"/>
<feature type="domain" description="FF" evidence="5">
    <location>
        <begin position="343"/>
        <end position="406"/>
    </location>
</feature>
<feature type="compositionally biased region" description="Polar residues" evidence="3">
    <location>
        <begin position="165"/>
        <end position="177"/>
    </location>
</feature>
<feature type="compositionally biased region" description="Basic residues" evidence="3">
    <location>
        <begin position="659"/>
        <end position="678"/>
    </location>
</feature>
<keyword evidence="2" id="KW-0175">Coiled coil</keyword>
<evidence type="ECO:0000259" key="4">
    <source>
        <dbReference type="PROSITE" id="PS50020"/>
    </source>
</evidence>
<dbReference type="Proteomes" id="UP000694867">
    <property type="component" value="Unplaced"/>
</dbReference>
<feature type="region of interest" description="Disordered" evidence="3">
    <location>
        <begin position="624"/>
        <end position="726"/>
    </location>
</feature>
<feature type="domain" description="WW" evidence="4">
    <location>
        <begin position="67"/>
        <end position="100"/>
    </location>
</feature>
<dbReference type="Pfam" id="PF00397">
    <property type="entry name" value="WW"/>
    <property type="match status" value="2"/>
</dbReference>
<dbReference type="GO" id="GO:0005685">
    <property type="term" value="C:U1 snRNP"/>
    <property type="evidence" value="ECO:0007669"/>
    <property type="project" value="TreeGrafter"/>
</dbReference>
<dbReference type="InterPro" id="IPR036020">
    <property type="entry name" value="WW_dom_sf"/>
</dbReference>
<evidence type="ECO:0000259" key="5">
    <source>
        <dbReference type="PROSITE" id="PS51676"/>
    </source>
</evidence>
<feature type="compositionally biased region" description="Low complexity" evidence="3">
    <location>
        <begin position="643"/>
        <end position="656"/>
    </location>
</feature>
<feature type="compositionally biased region" description="Basic and acidic residues" evidence="3">
    <location>
        <begin position="697"/>
        <end position="724"/>
    </location>
</feature>
<reference evidence="7" key="1">
    <citation type="submission" date="2025-08" db="UniProtKB">
        <authorList>
            <consortium name="RefSeq"/>
        </authorList>
    </citation>
    <scope>IDENTIFICATION</scope>
</reference>
<feature type="compositionally biased region" description="Basic residues" evidence="3">
    <location>
        <begin position="625"/>
        <end position="642"/>
    </location>
</feature>
<organism evidence="6 7">
    <name type="scientific">Galendromus occidentalis</name>
    <name type="common">western predatory mite</name>
    <dbReference type="NCBI Taxonomy" id="34638"/>
    <lineage>
        <taxon>Eukaryota</taxon>
        <taxon>Metazoa</taxon>
        <taxon>Ecdysozoa</taxon>
        <taxon>Arthropoda</taxon>
        <taxon>Chelicerata</taxon>
        <taxon>Arachnida</taxon>
        <taxon>Acari</taxon>
        <taxon>Parasitiformes</taxon>
        <taxon>Mesostigmata</taxon>
        <taxon>Gamasina</taxon>
        <taxon>Phytoseioidea</taxon>
        <taxon>Phytoseiidae</taxon>
        <taxon>Typhlodrominae</taxon>
        <taxon>Galendromus</taxon>
    </lineage>
</organism>
<feature type="region of interest" description="Disordered" evidence="3">
    <location>
        <begin position="159"/>
        <end position="210"/>
    </location>
</feature>
<evidence type="ECO:0000313" key="6">
    <source>
        <dbReference type="Proteomes" id="UP000694867"/>
    </source>
</evidence>
<evidence type="ECO:0000256" key="3">
    <source>
        <dbReference type="SAM" id="MobiDB-lite"/>
    </source>
</evidence>
<dbReference type="GO" id="GO:0003723">
    <property type="term" value="F:RNA binding"/>
    <property type="evidence" value="ECO:0007669"/>
    <property type="project" value="TreeGrafter"/>
</dbReference>
<dbReference type="PROSITE" id="PS51676">
    <property type="entry name" value="FF"/>
    <property type="match status" value="4"/>
</dbReference>
<feature type="coiled-coil region" evidence="2">
    <location>
        <begin position="265"/>
        <end position="292"/>
    </location>
</feature>
<name>A0AAJ7SJ41_9ACAR</name>
<feature type="compositionally biased region" description="Polar residues" evidence="3">
    <location>
        <begin position="45"/>
        <end position="57"/>
    </location>
</feature>
<dbReference type="InterPro" id="IPR001202">
    <property type="entry name" value="WW_dom"/>
</dbReference>
<dbReference type="GeneID" id="100902336"/>
<keyword evidence="6" id="KW-1185">Reference proteome</keyword>
<gene>
    <name evidence="7" type="primary">LOC100902336</name>
</gene>
<dbReference type="SUPFAM" id="SSF81698">
    <property type="entry name" value="FF domain"/>
    <property type="match status" value="5"/>
</dbReference>
<dbReference type="Gene3D" id="2.20.70.10">
    <property type="match status" value="2"/>
</dbReference>
<dbReference type="SUPFAM" id="SSF51045">
    <property type="entry name" value="WW domain"/>
    <property type="match status" value="2"/>
</dbReference>
<dbReference type="CDD" id="cd00201">
    <property type="entry name" value="WW"/>
    <property type="match status" value="2"/>
</dbReference>
<keyword evidence="1" id="KW-0677">Repeat</keyword>
<feature type="domain" description="WW" evidence="4">
    <location>
        <begin position="113"/>
        <end position="141"/>
    </location>
</feature>
<dbReference type="PROSITE" id="PS50020">
    <property type="entry name" value="WW_DOMAIN_2"/>
    <property type="match status" value="2"/>
</dbReference>
<dbReference type="SMART" id="SM00441">
    <property type="entry name" value="FF"/>
    <property type="match status" value="5"/>
</dbReference>
<dbReference type="RefSeq" id="XP_028968990.1">
    <property type="nucleotide sequence ID" value="XM_029113157.1"/>
</dbReference>
<dbReference type="AlphaFoldDB" id="A0AAJ7SJ41"/>
<evidence type="ECO:0000256" key="1">
    <source>
        <dbReference type="ARBA" id="ARBA00022737"/>
    </source>
</evidence>
<evidence type="ECO:0000313" key="7">
    <source>
        <dbReference type="RefSeq" id="XP_028968990.1"/>
    </source>
</evidence>
<evidence type="ECO:0000256" key="2">
    <source>
        <dbReference type="SAM" id="Coils"/>
    </source>
</evidence>
<dbReference type="FunFam" id="1.10.10.440:FF:000002">
    <property type="entry name" value="pre-mRNA-processing factor 40 homolog A isoform X1"/>
    <property type="match status" value="1"/>
</dbReference>
<dbReference type="GO" id="GO:0045292">
    <property type="term" value="P:mRNA cis splicing, via spliceosome"/>
    <property type="evidence" value="ECO:0007669"/>
    <property type="project" value="InterPro"/>
</dbReference>
<feature type="coiled-coil region" evidence="2">
    <location>
        <begin position="390"/>
        <end position="428"/>
    </location>
</feature>
<dbReference type="SMART" id="SM00456">
    <property type="entry name" value="WW"/>
    <property type="match status" value="2"/>
</dbReference>